<dbReference type="AlphaFoldDB" id="A0A506Y076"/>
<feature type="transmembrane region" description="Helical" evidence="1">
    <location>
        <begin position="57"/>
        <end position="74"/>
    </location>
</feature>
<dbReference type="EMBL" id="VHQG01000002">
    <property type="protein sequence ID" value="TPW75392.1"/>
    <property type="molecule type" value="Genomic_DNA"/>
</dbReference>
<reference evidence="2 3" key="1">
    <citation type="submission" date="2019-06" db="EMBL/GenBank/DDBJ databases">
        <authorList>
            <person name="Li F."/>
        </authorList>
    </citation>
    <scope>NUCLEOTIDE SEQUENCE [LARGE SCALE GENOMIC DNA]</scope>
    <source>
        <strain evidence="2 3">10F1D-1</strain>
    </source>
</reference>
<keyword evidence="3" id="KW-1185">Reference proteome</keyword>
<feature type="transmembrane region" description="Helical" evidence="1">
    <location>
        <begin position="86"/>
        <end position="114"/>
    </location>
</feature>
<organism evidence="2 3">
    <name type="scientific">Schumannella soli</name>
    <dbReference type="NCBI Taxonomy" id="2590779"/>
    <lineage>
        <taxon>Bacteria</taxon>
        <taxon>Bacillati</taxon>
        <taxon>Actinomycetota</taxon>
        <taxon>Actinomycetes</taxon>
        <taxon>Micrococcales</taxon>
        <taxon>Microbacteriaceae</taxon>
        <taxon>Schumannella</taxon>
    </lineage>
</organism>
<name>A0A506Y076_9MICO</name>
<evidence type="ECO:0000313" key="2">
    <source>
        <dbReference type="EMBL" id="TPW75392.1"/>
    </source>
</evidence>
<sequence>MLRAIQRLMVVAGVMALLYAFFTTGSHGGCSSATPGDAGAGGAASPAAERCLQLTMGPSPIVLVVLAALVLFAIGRVRRRAADQLVALVILNRFTIVVAVVAAASALIAAAWFWSLPLEVDAHGAYSLWLPFPFASVNVDSSPVADLPG</sequence>
<dbReference type="Proteomes" id="UP000316252">
    <property type="component" value="Unassembled WGS sequence"/>
</dbReference>
<evidence type="ECO:0000313" key="3">
    <source>
        <dbReference type="Proteomes" id="UP000316252"/>
    </source>
</evidence>
<gene>
    <name evidence="2" type="ORF">FJ657_05675</name>
</gene>
<keyword evidence="1" id="KW-1133">Transmembrane helix</keyword>
<dbReference type="OrthoDB" id="4979412at2"/>
<comment type="caution">
    <text evidence="2">The sequence shown here is derived from an EMBL/GenBank/DDBJ whole genome shotgun (WGS) entry which is preliminary data.</text>
</comment>
<protein>
    <submittedName>
        <fullName evidence="2">Uncharacterized protein</fullName>
    </submittedName>
</protein>
<accession>A0A506Y076</accession>
<dbReference type="RefSeq" id="WP_141162753.1">
    <property type="nucleotide sequence ID" value="NZ_VHQG01000002.1"/>
</dbReference>
<keyword evidence="1" id="KW-0472">Membrane</keyword>
<evidence type="ECO:0000256" key="1">
    <source>
        <dbReference type="SAM" id="Phobius"/>
    </source>
</evidence>
<proteinExistence type="predicted"/>
<keyword evidence="1" id="KW-0812">Transmembrane</keyword>